<feature type="transmembrane region" description="Helical" evidence="1">
    <location>
        <begin position="105"/>
        <end position="123"/>
    </location>
</feature>
<proteinExistence type="predicted"/>
<dbReference type="EMBL" id="JBEYRS010000001">
    <property type="protein sequence ID" value="MEW2360969.1"/>
    <property type="molecule type" value="Genomic_DNA"/>
</dbReference>
<feature type="transmembrane region" description="Helical" evidence="1">
    <location>
        <begin position="232"/>
        <end position="253"/>
    </location>
</feature>
<name>A0ABV3LNC6_9ACTN</name>
<dbReference type="Pfam" id="PF14219">
    <property type="entry name" value="DUF4328"/>
    <property type="match status" value="1"/>
</dbReference>
<keyword evidence="1" id="KW-0472">Membrane</keyword>
<keyword evidence="4" id="KW-1185">Reference proteome</keyword>
<evidence type="ECO:0000313" key="3">
    <source>
        <dbReference type="EMBL" id="MEW2360969.1"/>
    </source>
</evidence>
<organism evidence="3 4">
    <name type="scientific">Streptomyces huasconensis</name>
    <dbReference type="NCBI Taxonomy" id="1854574"/>
    <lineage>
        <taxon>Bacteria</taxon>
        <taxon>Bacillati</taxon>
        <taxon>Actinomycetota</taxon>
        <taxon>Actinomycetes</taxon>
        <taxon>Kitasatosporales</taxon>
        <taxon>Streptomycetaceae</taxon>
        <taxon>Streptomyces</taxon>
    </lineage>
</organism>
<dbReference type="InterPro" id="IPR025565">
    <property type="entry name" value="DUF4328"/>
</dbReference>
<feature type="transmembrane region" description="Helical" evidence="1">
    <location>
        <begin position="194"/>
        <end position="212"/>
    </location>
</feature>
<accession>A0ABV3LNC6</accession>
<evidence type="ECO:0000313" key="4">
    <source>
        <dbReference type="Proteomes" id="UP001553843"/>
    </source>
</evidence>
<keyword evidence="1" id="KW-1133">Transmembrane helix</keyword>
<protein>
    <submittedName>
        <fullName evidence="3">DUF4328 domain-containing protein</fullName>
    </submittedName>
</protein>
<reference evidence="3 4" key="1">
    <citation type="submission" date="2024-06" db="EMBL/GenBank/DDBJ databases">
        <title>The Natural Products Discovery Center: Release of the First 8490 Sequenced Strains for Exploring Actinobacteria Biosynthetic Diversity.</title>
        <authorList>
            <person name="Kalkreuter E."/>
            <person name="Kautsar S.A."/>
            <person name="Yang D."/>
            <person name="Bader C.D."/>
            <person name="Teijaro C.N."/>
            <person name="Fluegel L."/>
            <person name="Davis C.M."/>
            <person name="Simpson J.R."/>
            <person name="Lauterbach L."/>
            <person name="Steele A.D."/>
            <person name="Gui C."/>
            <person name="Meng S."/>
            <person name="Li G."/>
            <person name="Viehrig K."/>
            <person name="Ye F."/>
            <person name="Su P."/>
            <person name="Kiefer A.F."/>
            <person name="Nichols A."/>
            <person name="Cepeda A.J."/>
            <person name="Yan W."/>
            <person name="Fan B."/>
            <person name="Jiang Y."/>
            <person name="Adhikari A."/>
            <person name="Zheng C.-J."/>
            <person name="Schuster L."/>
            <person name="Cowan T.M."/>
            <person name="Smanski M.J."/>
            <person name="Chevrette M.G."/>
            <person name="De Carvalho L.P.S."/>
            <person name="Shen B."/>
        </authorList>
    </citation>
    <scope>NUCLEOTIDE SEQUENCE [LARGE SCALE GENOMIC DNA]</scope>
    <source>
        <strain evidence="3 4">NPDC047833</strain>
    </source>
</reference>
<sequence length="278" mass="30056">MLCKACQFNTATTSQGYCGVCVQAAAAAPPPGPAMVDGRAAWLRSPVGLGRATAVLLGLVIATDVYSLWTGTVMQDVLGKLVGGAYGADIEREADHADTLYANTGIAQTVALLATCVVFLVWFHRVRVNAEVFEPHIHRKKRGWTVWGWFVPVVNLWFPRRIAVDIWDASGTRSATPDGMPPLDPAAERGPHRLVNVWWALWVANLFAGRWATQSYMKAEEADEIKAAVANMMFTDALDIAAAVLAIVFVLRLTRMQDTKARMGPAPAPQSAAFPAAP</sequence>
<evidence type="ECO:0000256" key="1">
    <source>
        <dbReference type="SAM" id="Phobius"/>
    </source>
</evidence>
<dbReference type="RefSeq" id="WP_359776466.1">
    <property type="nucleotide sequence ID" value="NZ_JBEYRR010000003.1"/>
</dbReference>
<feature type="transmembrane region" description="Helical" evidence="1">
    <location>
        <begin position="49"/>
        <end position="69"/>
    </location>
</feature>
<dbReference type="Proteomes" id="UP001553843">
    <property type="component" value="Unassembled WGS sequence"/>
</dbReference>
<gene>
    <name evidence="3" type="ORF">AB0887_03185</name>
</gene>
<keyword evidence="1" id="KW-0812">Transmembrane</keyword>
<evidence type="ECO:0000259" key="2">
    <source>
        <dbReference type="Pfam" id="PF14219"/>
    </source>
</evidence>
<comment type="caution">
    <text evidence="3">The sequence shown here is derived from an EMBL/GenBank/DDBJ whole genome shotgun (WGS) entry which is preliminary data.</text>
</comment>
<feature type="domain" description="DUF4328" evidence="2">
    <location>
        <begin position="93"/>
        <end position="255"/>
    </location>
</feature>